<protein>
    <submittedName>
        <fullName evidence="5">DUF916 and DUF3324 domain-containing protein</fullName>
    </submittedName>
</protein>
<dbReference type="NCBIfam" id="TIGR01167">
    <property type="entry name" value="LPXTG_anchor"/>
    <property type="match status" value="1"/>
</dbReference>
<dbReference type="RefSeq" id="WP_185371830.1">
    <property type="nucleotide sequence ID" value="NZ_JAARRM010000001.1"/>
</dbReference>
<dbReference type="Pfam" id="PF11797">
    <property type="entry name" value="WxLIP_HBD"/>
    <property type="match status" value="1"/>
</dbReference>
<name>A0A841ZLU8_9LIST</name>
<keyword evidence="2" id="KW-0732">Signal</keyword>
<dbReference type="EMBL" id="JAARRM010000001">
    <property type="protein sequence ID" value="MBC1520234.1"/>
    <property type="molecule type" value="Genomic_DNA"/>
</dbReference>
<evidence type="ECO:0000259" key="4">
    <source>
        <dbReference type="Pfam" id="PF11797"/>
    </source>
</evidence>
<comment type="caution">
    <text evidence="5">The sequence shown here is derived from an EMBL/GenBank/DDBJ whole genome shotgun (WGS) entry which is preliminary data.</text>
</comment>
<evidence type="ECO:0000259" key="3">
    <source>
        <dbReference type="Pfam" id="PF06030"/>
    </source>
</evidence>
<gene>
    <name evidence="5" type="ORF">HB912_01060</name>
</gene>
<feature type="signal peptide" evidence="2">
    <location>
        <begin position="1"/>
        <end position="24"/>
    </location>
</feature>
<accession>A0A841ZLU8</accession>
<dbReference type="InterPro" id="IPR010317">
    <property type="entry name" value="WxLIP_PGBD"/>
</dbReference>
<feature type="chain" id="PRO_5032904517" evidence="2">
    <location>
        <begin position="25"/>
        <end position="337"/>
    </location>
</feature>
<sequence length="337" mass="38052">MKKLFLMLMGILVTLTFLPNTGLAADMNYSVRAIIPDNQIDKTKTYFDLRMKPGQKQKLTLHFENNADEKVQIEVSPNTATTNRNGVIDYSSSKKKTDSSLKHDFSKLVTGEKIVTLNAKEKKDVDYEVTMPEKDLDGILLGGFYIHKKQADTDTDKDSSVQIKNDYSYVIGVRLSENDKPVSPKLKLNQIEAGLENYHTVVNANLQNTTPVIISNMKINAKVTKAQDTKILHQVTKENQSMAPNSNYDFSIPWNDEELKAGKYHLSMTAKDQSGHKWKFEKDFEIGDSAKSINKEAVGLEHSNIWLILGLSGAGLLILLLAILFFVRRKRKNKEQI</sequence>
<feature type="domain" description="WxL Interacting Protein host binding" evidence="4">
    <location>
        <begin position="159"/>
        <end position="295"/>
    </location>
</feature>
<reference evidence="5 6" key="1">
    <citation type="submission" date="2020-03" db="EMBL/GenBank/DDBJ databases">
        <title>Soil Listeria distribution.</title>
        <authorList>
            <person name="Liao J."/>
            <person name="Wiedmann M."/>
        </authorList>
    </citation>
    <scope>NUCLEOTIDE SEQUENCE [LARGE SCALE GENOMIC DNA]</scope>
    <source>
        <strain evidence="5 6">FSL L7-1507</strain>
    </source>
</reference>
<evidence type="ECO:0000313" key="5">
    <source>
        <dbReference type="EMBL" id="MBC1520234.1"/>
    </source>
</evidence>
<evidence type="ECO:0000256" key="2">
    <source>
        <dbReference type="SAM" id="SignalP"/>
    </source>
</evidence>
<keyword evidence="1" id="KW-0812">Transmembrane</keyword>
<evidence type="ECO:0000313" key="6">
    <source>
        <dbReference type="Proteomes" id="UP000559885"/>
    </source>
</evidence>
<dbReference type="Proteomes" id="UP000559885">
    <property type="component" value="Unassembled WGS sequence"/>
</dbReference>
<organism evidence="5 6">
    <name type="scientific">Listeria aquatica</name>
    <dbReference type="NCBI Taxonomy" id="1494960"/>
    <lineage>
        <taxon>Bacteria</taxon>
        <taxon>Bacillati</taxon>
        <taxon>Bacillota</taxon>
        <taxon>Bacilli</taxon>
        <taxon>Bacillales</taxon>
        <taxon>Listeriaceae</taxon>
        <taxon>Listeria</taxon>
    </lineage>
</organism>
<dbReference type="InterPro" id="IPR021759">
    <property type="entry name" value="WxLIP_HBD"/>
</dbReference>
<feature type="transmembrane region" description="Helical" evidence="1">
    <location>
        <begin position="305"/>
        <end position="327"/>
    </location>
</feature>
<evidence type="ECO:0000256" key="1">
    <source>
        <dbReference type="SAM" id="Phobius"/>
    </source>
</evidence>
<proteinExistence type="predicted"/>
<dbReference type="AlphaFoldDB" id="A0A841ZLU8"/>
<dbReference type="Pfam" id="PF06030">
    <property type="entry name" value="WxLIP_PGBD"/>
    <property type="match status" value="1"/>
</dbReference>
<keyword evidence="1" id="KW-0472">Membrane</keyword>
<feature type="domain" description="WxL Interacting Protein peptidoglycan binding" evidence="3">
    <location>
        <begin position="29"/>
        <end position="147"/>
    </location>
</feature>
<keyword evidence="1" id="KW-1133">Transmembrane helix</keyword>